<dbReference type="OrthoDB" id="784829at2"/>
<dbReference type="AlphaFoldDB" id="A0A0W0XTZ1"/>
<dbReference type="Pfam" id="PF06048">
    <property type="entry name" value="DUF927"/>
    <property type="match status" value="1"/>
</dbReference>
<dbReference type="Proteomes" id="UP000054608">
    <property type="component" value="Unassembled WGS sequence"/>
</dbReference>
<dbReference type="STRING" id="458.Lrub_1484"/>
<feature type="domain" description="DUF927" evidence="1">
    <location>
        <begin position="33"/>
        <end position="313"/>
    </location>
</feature>
<comment type="caution">
    <text evidence="2">The sequence shown here is derived from an EMBL/GenBank/DDBJ whole genome shotgun (WGS) entry which is preliminary data.</text>
</comment>
<organism evidence="2 3">
    <name type="scientific">Legionella rubrilucens</name>
    <dbReference type="NCBI Taxonomy" id="458"/>
    <lineage>
        <taxon>Bacteria</taxon>
        <taxon>Pseudomonadati</taxon>
        <taxon>Pseudomonadota</taxon>
        <taxon>Gammaproteobacteria</taxon>
        <taxon>Legionellales</taxon>
        <taxon>Legionellaceae</taxon>
        <taxon>Legionella</taxon>
    </lineage>
</organism>
<dbReference type="InterPro" id="IPR009270">
    <property type="entry name" value="DUF927"/>
</dbReference>
<sequence>MKHNNVLNLKIDFNSAQAGEPEFQAFNYAGGRFEMSRRGIVFIGQDKEGNPLAPIWICSLLQVVAKTRDAHSGEWGRLLEWFDDDGIKHQWAMPLELLQGEASDVRRELARHGLAISPSRTARDLLTSFLQVCPVEARARCVDKLGWYSDMFVTATDVIGQKDERIVFQNAHSIEPAFAISGTAEEWRDSIGVWSLGNSRLVFAISTALAPALAEMVGEDSGGFHFRGASSSGKTTALRMAASVWGNPASYPRLWRTTTNGLEGLAALHNDGLLILDELSQIDPKEAGEAAYLLANGQGKTRATRNGMAKPSARWRLLFLSAGEESLTGLMAKAGQKANAGQEIRLADIEADAGAGMGIFETLHHQNNPASFALALKDAASRFHGAVGKVWLQRLVAHRLEIAPALNELLNEFARECGACHLSGQIQRVVRRFALVAAAGEFATFYGLTGWLEGEAISAAKKCFTAWLEAFGTQGSREDRAILSQVRAFFEAHGASRFDDIKMPNNERIHNRAGFYRVGSHGNREYLVLTEVFKKEICQGFDTKTVIRTLLQAEWLEQGSDGKSSQKPRIAGLGSPRCYVLNENLWSAEI</sequence>
<evidence type="ECO:0000313" key="3">
    <source>
        <dbReference type="Proteomes" id="UP000054608"/>
    </source>
</evidence>
<dbReference type="PATRIC" id="fig|458.5.peg.1540"/>
<accession>A0A0W0XTZ1</accession>
<keyword evidence="3" id="KW-1185">Reference proteome</keyword>
<dbReference type="EMBL" id="LNYT01000011">
    <property type="protein sequence ID" value="KTD48120.1"/>
    <property type="molecule type" value="Genomic_DNA"/>
</dbReference>
<evidence type="ECO:0000259" key="1">
    <source>
        <dbReference type="Pfam" id="PF06048"/>
    </source>
</evidence>
<name>A0A0W0XTZ1_9GAMM</name>
<evidence type="ECO:0000313" key="2">
    <source>
        <dbReference type="EMBL" id="KTD48120.1"/>
    </source>
</evidence>
<gene>
    <name evidence="2" type="ORF">Lrub_1484</name>
</gene>
<dbReference type="RefSeq" id="WP_058531592.1">
    <property type="nucleotide sequence ID" value="NZ_LNYT01000011.1"/>
</dbReference>
<proteinExistence type="predicted"/>
<protein>
    <submittedName>
        <fullName evidence="2">Inner membrane protein</fullName>
    </submittedName>
</protein>
<reference evidence="2 3" key="1">
    <citation type="submission" date="2015-11" db="EMBL/GenBank/DDBJ databases">
        <title>Genomic analysis of 38 Legionella species identifies large and diverse effector repertoires.</title>
        <authorList>
            <person name="Burstein D."/>
            <person name="Amaro F."/>
            <person name="Zusman T."/>
            <person name="Lifshitz Z."/>
            <person name="Cohen O."/>
            <person name="Gilbert J.A."/>
            <person name="Pupko T."/>
            <person name="Shuman H.A."/>
            <person name="Segal G."/>
        </authorList>
    </citation>
    <scope>NUCLEOTIDE SEQUENCE [LARGE SCALE GENOMIC DNA]</scope>
    <source>
        <strain evidence="2 3">WA-270A-C2</strain>
    </source>
</reference>